<evidence type="ECO:0000256" key="1">
    <source>
        <dbReference type="SAM" id="MobiDB-lite"/>
    </source>
</evidence>
<evidence type="ECO:0000313" key="3">
    <source>
        <dbReference type="EMBL" id="VEU20364.1"/>
    </source>
</evidence>
<name>A0A448YHD8_BRENA</name>
<dbReference type="InParanoid" id="A0A448YHD8"/>
<feature type="transmembrane region" description="Helical" evidence="2">
    <location>
        <begin position="72"/>
        <end position="97"/>
    </location>
</feature>
<sequence length="149" mass="17488">MAKSRRNQNKTQPSNPAPIIGTSDDLLIASRSGEIQLEHEKKPAYVGQYYTYNDFVPPSRPWSGMTEKEWRIMLGFLLIRVFAPMILILHTLAIVAYSWFKYRFRFDEAELAAKVPWLMTPLCGNLLIVQFLSKVLFRRNYYRQRDVKV</sequence>
<dbReference type="EMBL" id="CAACVR010000003">
    <property type="protein sequence ID" value="VEU20364.1"/>
    <property type="molecule type" value="Genomic_DNA"/>
</dbReference>
<keyword evidence="2" id="KW-1133">Transmembrane helix</keyword>
<dbReference type="Proteomes" id="UP000290900">
    <property type="component" value="Unassembled WGS sequence"/>
</dbReference>
<dbReference type="OrthoDB" id="3993280at2759"/>
<feature type="region of interest" description="Disordered" evidence="1">
    <location>
        <begin position="1"/>
        <end position="21"/>
    </location>
</feature>
<evidence type="ECO:0000256" key="2">
    <source>
        <dbReference type="SAM" id="Phobius"/>
    </source>
</evidence>
<keyword evidence="2" id="KW-0472">Membrane</keyword>
<gene>
    <name evidence="3" type="ORF">BRENAR_LOCUS1099</name>
</gene>
<protein>
    <submittedName>
        <fullName evidence="3">DEKNAAC101164</fullName>
    </submittedName>
</protein>
<accession>A0A448YHD8</accession>
<evidence type="ECO:0000313" key="4">
    <source>
        <dbReference type="Proteomes" id="UP000290900"/>
    </source>
</evidence>
<feature type="transmembrane region" description="Helical" evidence="2">
    <location>
        <begin position="117"/>
        <end position="137"/>
    </location>
</feature>
<proteinExistence type="predicted"/>
<keyword evidence="2" id="KW-0812">Transmembrane</keyword>
<dbReference type="AlphaFoldDB" id="A0A448YHD8"/>
<reference evidence="3 4" key="1">
    <citation type="submission" date="2018-12" db="EMBL/GenBank/DDBJ databases">
        <authorList>
            <person name="Tiukova I."/>
            <person name="Dainat J."/>
        </authorList>
    </citation>
    <scope>NUCLEOTIDE SEQUENCE [LARGE SCALE GENOMIC DNA]</scope>
</reference>
<organism evidence="3 4">
    <name type="scientific">Brettanomyces naardenensis</name>
    <name type="common">Yeast</name>
    <dbReference type="NCBI Taxonomy" id="13370"/>
    <lineage>
        <taxon>Eukaryota</taxon>
        <taxon>Fungi</taxon>
        <taxon>Dikarya</taxon>
        <taxon>Ascomycota</taxon>
        <taxon>Saccharomycotina</taxon>
        <taxon>Pichiomycetes</taxon>
        <taxon>Pichiales</taxon>
        <taxon>Pichiaceae</taxon>
        <taxon>Brettanomyces</taxon>
    </lineage>
</organism>
<keyword evidence="4" id="KW-1185">Reference proteome</keyword>